<dbReference type="GO" id="GO:0004069">
    <property type="term" value="F:L-aspartate:2-oxoglutarate aminotransferase activity"/>
    <property type="evidence" value="ECO:0007669"/>
    <property type="project" value="UniProtKB-EC"/>
</dbReference>
<dbReference type="InterPro" id="IPR004838">
    <property type="entry name" value="NHTrfase_class1_PyrdxlP-BS"/>
</dbReference>
<dbReference type="SUPFAM" id="SSF53383">
    <property type="entry name" value="PLP-dependent transferases"/>
    <property type="match status" value="1"/>
</dbReference>
<gene>
    <name evidence="10" type="ORF">GXX24_05850</name>
</gene>
<comment type="catalytic activity">
    <reaction evidence="7">
        <text>L-aspartate + 2-oxoglutarate = oxaloacetate + L-glutamate</text>
        <dbReference type="Rhea" id="RHEA:21824"/>
        <dbReference type="ChEBI" id="CHEBI:16452"/>
        <dbReference type="ChEBI" id="CHEBI:16810"/>
        <dbReference type="ChEBI" id="CHEBI:29985"/>
        <dbReference type="ChEBI" id="CHEBI:29991"/>
        <dbReference type="EC" id="2.6.1.1"/>
    </reaction>
</comment>
<dbReference type="PANTHER" id="PTHR46383">
    <property type="entry name" value="ASPARTATE AMINOTRANSFERASE"/>
    <property type="match status" value="1"/>
</dbReference>
<sequence>MTGFIRAPRIANLEISEIVQLTETAAVLKAQGHDIIALSTGEPDFPTPPHVIEAAHRAALAGKTRYPATLGTAELRAAIAAANGVAPAEVIVSTGAKQVLANAMLASLADGDEVIIPAPYWTSYSDIVALAGGRPVVLPCPMARGFKLTPEALEAAITPRSRWLMLNSPSNPSGAIYSAAEIRALAEVLARHEQVWVLSDEIYEHLSYVPFTRFRDAAPELAGRTLVVNGVSKAYSMTGWRIGWGVGPAALIRAMGAVQGQITSGASSISQAAALAALSGDQSLLDTRRAAMRARRDRVVSGLNAIPGVACPEPEGAFYAFPDLSQAIAKGGFGSDAALCGWLLDQAGVAIVPGRAFGLPGHARLSFAYAERDLEEGLGRIHAALDVRLGVTA</sequence>
<evidence type="ECO:0000256" key="2">
    <source>
        <dbReference type="ARBA" id="ARBA00007441"/>
    </source>
</evidence>
<dbReference type="InterPro" id="IPR015422">
    <property type="entry name" value="PyrdxlP-dep_Trfase_small"/>
</dbReference>
<dbReference type="CDD" id="cd00609">
    <property type="entry name" value="AAT_like"/>
    <property type="match status" value="1"/>
</dbReference>
<name>A0A832QVT7_9RHOB</name>
<dbReference type="Gene3D" id="3.90.1150.10">
    <property type="entry name" value="Aspartate Aminotransferase, domain 1"/>
    <property type="match status" value="1"/>
</dbReference>
<comment type="subunit">
    <text evidence="3">Homodimer.</text>
</comment>
<evidence type="ECO:0000256" key="1">
    <source>
        <dbReference type="ARBA" id="ARBA00001933"/>
    </source>
</evidence>
<dbReference type="InterPro" id="IPR050596">
    <property type="entry name" value="AspAT/PAT-like"/>
</dbReference>
<evidence type="ECO:0000256" key="5">
    <source>
        <dbReference type="ARBA" id="ARBA00022679"/>
    </source>
</evidence>
<dbReference type="GO" id="GO:0006520">
    <property type="term" value="P:amino acid metabolic process"/>
    <property type="evidence" value="ECO:0007669"/>
    <property type="project" value="InterPro"/>
</dbReference>
<keyword evidence="6" id="KW-0663">Pyridoxal phosphate</keyword>
<dbReference type="GO" id="GO:0030170">
    <property type="term" value="F:pyridoxal phosphate binding"/>
    <property type="evidence" value="ECO:0007669"/>
    <property type="project" value="InterPro"/>
</dbReference>
<dbReference type="RefSeq" id="WP_303729737.1">
    <property type="nucleotide sequence ID" value="NZ_DULP01000084.1"/>
</dbReference>
<dbReference type="Pfam" id="PF00155">
    <property type="entry name" value="Aminotran_1_2"/>
    <property type="match status" value="1"/>
</dbReference>
<dbReference type="FunFam" id="3.40.640.10:FF:000033">
    <property type="entry name" value="Aspartate aminotransferase"/>
    <property type="match status" value="1"/>
</dbReference>
<dbReference type="Gene3D" id="3.40.640.10">
    <property type="entry name" value="Type I PLP-dependent aspartate aminotransferase-like (Major domain)"/>
    <property type="match status" value="1"/>
</dbReference>
<accession>A0A832QVT7</accession>
<evidence type="ECO:0000259" key="9">
    <source>
        <dbReference type="Pfam" id="PF00155"/>
    </source>
</evidence>
<evidence type="ECO:0000256" key="4">
    <source>
        <dbReference type="ARBA" id="ARBA00022576"/>
    </source>
</evidence>
<reference evidence="10 11" key="1">
    <citation type="journal article" date="2020" name="Biotechnol. Biofuels">
        <title>New insights from the biogas microbiome by comprehensive genome-resolved metagenomics of nearly 1600 species originating from multiple anaerobic digesters.</title>
        <authorList>
            <person name="Campanaro S."/>
            <person name="Treu L."/>
            <person name="Rodriguez-R L.M."/>
            <person name="Kovalovszki A."/>
            <person name="Ziels R.M."/>
            <person name="Maus I."/>
            <person name="Zhu X."/>
            <person name="Kougias P.G."/>
            <person name="Basile A."/>
            <person name="Luo G."/>
            <person name="Schluter A."/>
            <person name="Konstantinidis K.T."/>
            <person name="Angelidaki I."/>
        </authorList>
    </citation>
    <scope>NUCLEOTIDE SEQUENCE [LARGE SCALE GENOMIC DNA]</scope>
    <source>
        <strain evidence="10">AS04akNAM_125</strain>
    </source>
</reference>
<comment type="cofactor">
    <cofactor evidence="1 8">
        <name>pyridoxal 5'-phosphate</name>
        <dbReference type="ChEBI" id="CHEBI:597326"/>
    </cofactor>
</comment>
<dbReference type="Proteomes" id="UP000580830">
    <property type="component" value="Unassembled WGS sequence"/>
</dbReference>
<keyword evidence="5 8" id="KW-0808">Transferase</keyword>
<comment type="similarity">
    <text evidence="2 8">Belongs to the class-I pyridoxal-phosphate-dependent aminotransferase family.</text>
</comment>
<dbReference type="PROSITE" id="PS00105">
    <property type="entry name" value="AA_TRANSFER_CLASS_1"/>
    <property type="match status" value="1"/>
</dbReference>
<evidence type="ECO:0000313" key="10">
    <source>
        <dbReference type="EMBL" id="HHW33647.1"/>
    </source>
</evidence>
<comment type="caution">
    <text evidence="10">The sequence shown here is derived from an EMBL/GenBank/DDBJ whole genome shotgun (WGS) entry which is preliminary data.</text>
</comment>
<evidence type="ECO:0000256" key="7">
    <source>
        <dbReference type="ARBA" id="ARBA00049185"/>
    </source>
</evidence>
<dbReference type="EC" id="2.6.1.-" evidence="8"/>
<evidence type="ECO:0000256" key="8">
    <source>
        <dbReference type="RuleBase" id="RU000481"/>
    </source>
</evidence>
<evidence type="ECO:0000256" key="6">
    <source>
        <dbReference type="ARBA" id="ARBA00022898"/>
    </source>
</evidence>
<dbReference type="InterPro" id="IPR015424">
    <property type="entry name" value="PyrdxlP-dep_Trfase"/>
</dbReference>
<feature type="domain" description="Aminotransferase class I/classII large" evidence="9">
    <location>
        <begin position="34"/>
        <end position="381"/>
    </location>
</feature>
<protein>
    <recommendedName>
        <fullName evidence="8">Aminotransferase</fullName>
        <ecNumber evidence="8">2.6.1.-</ecNumber>
    </recommendedName>
</protein>
<dbReference type="EMBL" id="DULP01000084">
    <property type="protein sequence ID" value="HHW33647.1"/>
    <property type="molecule type" value="Genomic_DNA"/>
</dbReference>
<proteinExistence type="inferred from homology"/>
<keyword evidence="4 8" id="KW-0032">Aminotransferase</keyword>
<evidence type="ECO:0000256" key="3">
    <source>
        <dbReference type="ARBA" id="ARBA00011738"/>
    </source>
</evidence>
<evidence type="ECO:0000313" key="11">
    <source>
        <dbReference type="Proteomes" id="UP000580830"/>
    </source>
</evidence>
<organism evidence="10 11">
    <name type="scientific">Paracoccus solventivorans</name>
    <dbReference type="NCBI Taxonomy" id="53463"/>
    <lineage>
        <taxon>Bacteria</taxon>
        <taxon>Pseudomonadati</taxon>
        <taxon>Pseudomonadota</taxon>
        <taxon>Alphaproteobacteria</taxon>
        <taxon>Rhodobacterales</taxon>
        <taxon>Paracoccaceae</taxon>
        <taxon>Paracoccus</taxon>
    </lineage>
</organism>
<dbReference type="InterPro" id="IPR015421">
    <property type="entry name" value="PyrdxlP-dep_Trfase_major"/>
</dbReference>
<dbReference type="InterPro" id="IPR004839">
    <property type="entry name" value="Aminotransferase_I/II_large"/>
</dbReference>
<dbReference type="AlphaFoldDB" id="A0A832QVT7"/>
<dbReference type="PANTHER" id="PTHR46383:SF1">
    <property type="entry name" value="ASPARTATE AMINOTRANSFERASE"/>
    <property type="match status" value="1"/>
</dbReference>